<comment type="subcellular location">
    <subcellularLocation>
        <location evidence="1">Membrane</location>
        <topology evidence="1">Single-pass membrane protein</topology>
    </subcellularLocation>
</comment>
<evidence type="ECO:0000256" key="5">
    <source>
        <dbReference type="ARBA" id="ARBA00023136"/>
    </source>
</evidence>
<dbReference type="PANTHER" id="PTHR24269">
    <property type="entry name" value="KREMEN PROTEIN"/>
    <property type="match status" value="1"/>
</dbReference>
<evidence type="ECO:0000256" key="3">
    <source>
        <dbReference type="ARBA" id="ARBA00022729"/>
    </source>
</evidence>
<dbReference type="PANTHER" id="PTHR24269:SF16">
    <property type="entry name" value="PROTEIN SLG1"/>
    <property type="match status" value="1"/>
</dbReference>
<dbReference type="Proteomes" id="UP001163046">
    <property type="component" value="Unassembled WGS sequence"/>
</dbReference>
<proteinExistence type="predicted"/>
<dbReference type="AlphaFoldDB" id="A0A9W9ZYE1"/>
<dbReference type="InterPro" id="IPR002889">
    <property type="entry name" value="WSC_carb-bd"/>
</dbReference>
<gene>
    <name evidence="8" type="ORF">OS493_027556</name>
</gene>
<dbReference type="SMART" id="SM00321">
    <property type="entry name" value="WSC"/>
    <property type="match status" value="1"/>
</dbReference>
<feature type="domain" description="WSC" evidence="7">
    <location>
        <begin position="1"/>
        <end position="93"/>
    </location>
</feature>
<comment type="caution">
    <text evidence="8">The sequence shown here is derived from an EMBL/GenBank/DDBJ whole genome shotgun (WGS) entry which is preliminary data.</text>
</comment>
<reference evidence="8" key="1">
    <citation type="submission" date="2023-01" db="EMBL/GenBank/DDBJ databases">
        <title>Genome assembly of the deep-sea coral Lophelia pertusa.</title>
        <authorList>
            <person name="Herrera S."/>
            <person name="Cordes E."/>
        </authorList>
    </citation>
    <scope>NUCLEOTIDE SEQUENCE</scope>
    <source>
        <strain evidence="8">USNM1676648</strain>
        <tissue evidence="8">Polyp</tissue>
    </source>
</reference>
<evidence type="ECO:0000313" key="9">
    <source>
        <dbReference type="Proteomes" id="UP001163046"/>
    </source>
</evidence>
<dbReference type="OrthoDB" id="10047101at2759"/>
<accession>A0A9W9ZYE1</accession>
<feature type="non-terminal residue" evidence="8">
    <location>
        <position position="230"/>
    </location>
</feature>
<evidence type="ECO:0000256" key="4">
    <source>
        <dbReference type="ARBA" id="ARBA00022989"/>
    </source>
</evidence>
<keyword evidence="2" id="KW-0812">Transmembrane</keyword>
<keyword evidence="4" id="KW-1133">Transmembrane helix</keyword>
<organism evidence="8 9">
    <name type="scientific">Desmophyllum pertusum</name>
    <dbReference type="NCBI Taxonomy" id="174260"/>
    <lineage>
        <taxon>Eukaryota</taxon>
        <taxon>Metazoa</taxon>
        <taxon>Cnidaria</taxon>
        <taxon>Anthozoa</taxon>
        <taxon>Hexacorallia</taxon>
        <taxon>Scleractinia</taxon>
        <taxon>Caryophylliina</taxon>
        <taxon>Caryophylliidae</taxon>
        <taxon>Desmophyllum</taxon>
    </lineage>
</organism>
<evidence type="ECO:0000256" key="2">
    <source>
        <dbReference type="ARBA" id="ARBA00022692"/>
    </source>
</evidence>
<evidence type="ECO:0000256" key="6">
    <source>
        <dbReference type="ARBA" id="ARBA00023180"/>
    </source>
</evidence>
<keyword evidence="3" id="KW-0732">Signal</keyword>
<name>A0A9W9ZYE1_9CNID</name>
<dbReference type="EMBL" id="MU825421">
    <property type="protein sequence ID" value="KAJ7390032.1"/>
    <property type="molecule type" value="Genomic_DNA"/>
</dbReference>
<feature type="non-terminal residue" evidence="8">
    <location>
        <position position="1"/>
    </location>
</feature>
<dbReference type="Pfam" id="PF01822">
    <property type="entry name" value="WSC"/>
    <property type="match status" value="1"/>
</dbReference>
<protein>
    <recommendedName>
        <fullName evidence="7">WSC domain-containing protein</fullName>
    </recommendedName>
</protein>
<dbReference type="GO" id="GO:0005886">
    <property type="term" value="C:plasma membrane"/>
    <property type="evidence" value="ECO:0007669"/>
    <property type="project" value="TreeGrafter"/>
</dbReference>
<dbReference type="InterPro" id="IPR051836">
    <property type="entry name" value="Kremen_rcpt"/>
</dbReference>
<evidence type="ECO:0000313" key="8">
    <source>
        <dbReference type="EMBL" id="KAJ7390032.1"/>
    </source>
</evidence>
<dbReference type="PROSITE" id="PS51212">
    <property type="entry name" value="WSC"/>
    <property type="match status" value="1"/>
</dbReference>
<keyword evidence="6" id="KW-0325">Glycoprotein</keyword>
<evidence type="ECO:0000259" key="7">
    <source>
        <dbReference type="PROSITE" id="PS51212"/>
    </source>
</evidence>
<keyword evidence="5" id="KW-0472">Membrane</keyword>
<keyword evidence="9" id="KW-1185">Reference proteome</keyword>
<evidence type="ECO:0000256" key="1">
    <source>
        <dbReference type="ARBA" id="ARBA00004167"/>
    </source>
</evidence>
<sequence length="230" mass="25375">NLKIGCFAESPLNREFRASPGDYRPWTLTPYDCVKLCGNLNYNFAALQNGNLCFCASTFNSSQEKSSNCNTNCTGDKSYHCGGTWANLVYNSSSYADKLAINYFSPLAVFEWVNLTAGFVNRSDSGLRVSFDIGDENGESPGNSSEFNFIASYWGEMTVKAQPLNVIAKLDYSQRDIYIQAKPGRAELNCPSVVRTAEAFKCTAKINEGTSLAATWSFQNGFKRNISLLP</sequence>